<accession>A0ABR1JYK5</accession>
<evidence type="ECO:0000313" key="2">
    <source>
        <dbReference type="Proteomes" id="UP001498398"/>
    </source>
</evidence>
<sequence length="78" mass="8693">MDISGILASHNAKLDSIKVEKETPLDVDAGFLTVADPNPRRRFLQVFLLLTPELVGPKVQITAQTSYKALRETAYRHS</sequence>
<dbReference type="EMBL" id="JBANRG010000003">
    <property type="protein sequence ID" value="KAK7469149.1"/>
    <property type="molecule type" value="Genomic_DNA"/>
</dbReference>
<comment type="caution">
    <text evidence="1">The sequence shown here is derived from an EMBL/GenBank/DDBJ whole genome shotgun (WGS) entry which is preliminary data.</text>
</comment>
<gene>
    <name evidence="1" type="primary">RRS1_3</name>
    <name evidence="1" type="ORF">VKT23_003639</name>
</gene>
<organism evidence="1 2">
    <name type="scientific">Marasmiellus scandens</name>
    <dbReference type="NCBI Taxonomy" id="2682957"/>
    <lineage>
        <taxon>Eukaryota</taxon>
        <taxon>Fungi</taxon>
        <taxon>Dikarya</taxon>
        <taxon>Basidiomycota</taxon>
        <taxon>Agaricomycotina</taxon>
        <taxon>Agaricomycetes</taxon>
        <taxon>Agaricomycetidae</taxon>
        <taxon>Agaricales</taxon>
        <taxon>Marasmiineae</taxon>
        <taxon>Omphalotaceae</taxon>
        <taxon>Marasmiellus</taxon>
    </lineage>
</organism>
<proteinExistence type="predicted"/>
<dbReference type="Proteomes" id="UP001498398">
    <property type="component" value="Unassembled WGS sequence"/>
</dbReference>
<keyword evidence="2" id="KW-1185">Reference proteome</keyword>
<name>A0ABR1JYK5_9AGAR</name>
<reference evidence="1 2" key="1">
    <citation type="submission" date="2024-01" db="EMBL/GenBank/DDBJ databases">
        <title>A draft genome for the cacao thread blight pathogen Marasmiellus scandens.</title>
        <authorList>
            <person name="Baruah I.K."/>
            <person name="Leung J."/>
            <person name="Bukari Y."/>
            <person name="Amoako-Attah I."/>
            <person name="Meinhardt L.W."/>
            <person name="Bailey B.A."/>
            <person name="Cohen S.P."/>
        </authorList>
    </citation>
    <scope>NUCLEOTIDE SEQUENCE [LARGE SCALE GENOMIC DNA]</scope>
    <source>
        <strain evidence="1 2">GH-19</strain>
    </source>
</reference>
<protein>
    <submittedName>
        <fullName evidence="1">Rhodanese-related sulfurtransferase</fullName>
    </submittedName>
</protein>
<evidence type="ECO:0000313" key="1">
    <source>
        <dbReference type="EMBL" id="KAK7469149.1"/>
    </source>
</evidence>